<feature type="signal peptide" evidence="1">
    <location>
        <begin position="1"/>
        <end position="18"/>
    </location>
</feature>
<evidence type="ECO:0000313" key="2">
    <source>
        <dbReference type="EMBL" id="CAH1788437.1"/>
    </source>
</evidence>
<gene>
    <name evidence="2" type="ORF">OFUS_LOCUS13972</name>
</gene>
<reference evidence="2" key="1">
    <citation type="submission" date="2022-03" db="EMBL/GenBank/DDBJ databases">
        <authorList>
            <person name="Martin C."/>
        </authorList>
    </citation>
    <scope>NUCLEOTIDE SEQUENCE</scope>
</reference>
<comment type="caution">
    <text evidence="2">The sequence shown here is derived from an EMBL/GenBank/DDBJ whole genome shotgun (WGS) entry which is preliminary data.</text>
</comment>
<dbReference type="EMBL" id="CAIIXF020000007">
    <property type="protein sequence ID" value="CAH1788437.1"/>
    <property type="molecule type" value="Genomic_DNA"/>
</dbReference>
<protein>
    <recommendedName>
        <fullName evidence="4">Tenascin-X</fullName>
    </recommendedName>
</protein>
<dbReference type="OrthoDB" id="6136115at2759"/>
<evidence type="ECO:0008006" key="4">
    <source>
        <dbReference type="Google" id="ProtNLM"/>
    </source>
</evidence>
<dbReference type="Proteomes" id="UP000749559">
    <property type="component" value="Unassembled WGS sequence"/>
</dbReference>
<keyword evidence="3" id="KW-1185">Reference proteome</keyword>
<proteinExistence type="predicted"/>
<evidence type="ECO:0000313" key="3">
    <source>
        <dbReference type="Proteomes" id="UP000749559"/>
    </source>
</evidence>
<evidence type="ECO:0000256" key="1">
    <source>
        <dbReference type="SAM" id="SignalP"/>
    </source>
</evidence>
<organism evidence="2 3">
    <name type="scientific">Owenia fusiformis</name>
    <name type="common">Polychaete worm</name>
    <dbReference type="NCBI Taxonomy" id="6347"/>
    <lineage>
        <taxon>Eukaryota</taxon>
        <taxon>Metazoa</taxon>
        <taxon>Spiralia</taxon>
        <taxon>Lophotrochozoa</taxon>
        <taxon>Annelida</taxon>
        <taxon>Polychaeta</taxon>
        <taxon>Sedentaria</taxon>
        <taxon>Canalipalpata</taxon>
        <taxon>Sabellida</taxon>
        <taxon>Oweniida</taxon>
        <taxon>Oweniidae</taxon>
        <taxon>Owenia</taxon>
    </lineage>
</organism>
<accession>A0A8S4P629</accession>
<sequence length="562" mass="61454">MDYLCLIFLITIFLGVHSQDCSRRMPRCNIRDRRCCGCPRLFADPMSRKPTWPSSVIQKGYCRHMPCITDACKGPMVDAQCRVDIDCSSDAQFCANSKCINKLSNGLVCSENKECTSDKCIDRKCAQCEVSSDCPGNQMCDRQECSPIVEAVGFKCEMNEMCESGICIDSMCVDCAFDEDCEGGFCATPQDGKEYNYNQCTMKRSIEAICTRDQMCVSGKCIGNVCIDCINDEDCAGDQSFCGERMKGNPFKTCLDKKDFGNGCSRDQECTSNKCGEGLCGNCLNDEECGDAMYCEGFGQPGVPNDCKPKHEFGTECIRNAECTSNKCGEGLCGNCLNDEECGAAMYCEGFGQPDVVNDCKIKHSIAEICTRNAMCTSEKCGIPPGDGLGICGYCAEDRDCEEKGAFCKGLKKRNVVNECAKKIKKGGGCERSEQCTNSNSSSGGRGYCDTVCGDCIMSDHCEGGSHCRGSGSTITNECEPDVKNNNWCEEDTWCASGHCVMNLCRVCGEDAHCAEGKICSPEFKCKRLQSRGKPCYRNEECKSNNCDKGTCKGKLRNKLDI</sequence>
<feature type="chain" id="PRO_5035724039" description="Tenascin-X" evidence="1">
    <location>
        <begin position="19"/>
        <end position="562"/>
    </location>
</feature>
<keyword evidence="1" id="KW-0732">Signal</keyword>
<name>A0A8S4P629_OWEFU</name>
<dbReference type="AlphaFoldDB" id="A0A8S4P629"/>